<dbReference type="AlphaFoldDB" id="S7U0Y5"/>
<keyword evidence="1" id="KW-0812">Transmembrane</keyword>
<evidence type="ECO:0000256" key="1">
    <source>
        <dbReference type="SAM" id="Phobius"/>
    </source>
</evidence>
<feature type="transmembrane region" description="Helical" evidence="1">
    <location>
        <begin position="175"/>
        <end position="200"/>
    </location>
</feature>
<dbReference type="EMBL" id="ATHJ01000060">
    <property type="protein sequence ID" value="EPR42997.1"/>
    <property type="molecule type" value="Genomic_DNA"/>
</dbReference>
<organism evidence="3 4">
    <name type="scientific">Desulfococcus multivorans DSM 2059</name>
    <dbReference type="NCBI Taxonomy" id="1121405"/>
    <lineage>
        <taxon>Bacteria</taxon>
        <taxon>Pseudomonadati</taxon>
        <taxon>Thermodesulfobacteriota</taxon>
        <taxon>Desulfobacteria</taxon>
        <taxon>Desulfobacterales</taxon>
        <taxon>Desulfococcaceae</taxon>
        <taxon>Desulfococcus</taxon>
    </lineage>
</organism>
<protein>
    <recommendedName>
        <fullName evidence="2">Urease accessory protein UreH-like transmembrane domain-containing protein</fullName>
    </recommendedName>
</protein>
<keyword evidence="4" id="KW-1185">Reference proteome</keyword>
<dbReference type="InterPro" id="IPR039447">
    <property type="entry name" value="UreH-like_TM_dom"/>
</dbReference>
<keyword evidence="1" id="KW-0472">Membrane</keyword>
<feature type="transmembrane region" description="Helical" evidence="1">
    <location>
        <begin position="89"/>
        <end position="109"/>
    </location>
</feature>
<dbReference type="eggNOG" id="COG2836">
    <property type="taxonomic scope" value="Bacteria"/>
</dbReference>
<gene>
    <name evidence="3" type="ORF">dsmv_1427</name>
</gene>
<dbReference type="PANTHER" id="PTHR42208">
    <property type="entry name" value="HEAVY METAL TRANSPORTER-RELATED"/>
    <property type="match status" value="1"/>
</dbReference>
<evidence type="ECO:0000313" key="3">
    <source>
        <dbReference type="EMBL" id="EPR42997.1"/>
    </source>
</evidence>
<name>S7U0Y5_DESML</name>
<feature type="transmembrane region" description="Helical" evidence="1">
    <location>
        <begin position="60"/>
        <end position="77"/>
    </location>
</feature>
<comment type="caution">
    <text evidence="3">The sequence shown here is derived from an EMBL/GenBank/DDBJ whole genome shotgun (WGS) entry which is preliminary data.</text>
</comment>
<dbReference type="STRING" id="897.B2D07_12700"/>
<dbReference type="Pfam" id="PF13386">
    <property type="entry name" value="DsbD_2"/>
    <property type="match status" value="1"/>
</dbReference>
<feature type="transmembrane region" description="Helical" evidence="1">
    <location>
        <begin position="140"/>
        <end position="163"/>
    </location>
</feature>
<reference evidence="3 4" key="1">
    <citation type="journal article" date="2013" name="Genome Announc.">
        <title>Draft genome sequences for three mercury-methylating, sulfate-reducing bacteria.</title>
        <authorList>
            <person name="Brown S.D."/>
            <person name="Hurt R.A.Jr."/>
            <person name="Gilmour C.C."/>
            <person name="Elias D.A."/>
        </authorList>
    </citation>
    <scope>NUCLEOTIDE SEQUENCE [LARGE SCALE GENOMIC DNA]</scope>
    <source>
        <strain evidence="3 4">DSM 2059</strain>
    </source>
</reference>
<sequence>MFSMSATDMPAALLFFLSTGFAVGFGHCIGMCGPIVVAMSLQSPGKHHLLRHLLYNTGRITTYTLLGGIVGVSGSLTRLAAHTLGLQKAVMVGTGLMIIATGLAMAGWLPMGRLFPTTASDDGFVARGYRRLIRASRQPATCFPLGLLLGLLPCGPIYTALLSAARLAMENHNPIAGFLTGASAMCAFGLGTFPALIIVARMTSVRWIRSRALIYRIGAILITLFGGIFVFQGIRM</sequence>
<feature type="domain" description="Urease accessory protein UreH-like transmembrane" evidence="2">
    <location>
        <begin position="16"/>
        <end position="227"/>
    </location>
</feature>
<evidence type="ECO:0000259" key="2">
    <source>
        <dbReference type="Pfam" id="PF13386"/>
    </source>
</evidence>
<keyword evidence="1" id="KW-1133">Transmembrane helix</keyword>
<accession>S7U0Y5</accession>
<dbReference type="Proteomes" id="UP000014977">
    <property type="component" value="Unassembled WGS sequence"/>
</dbReference>
<feature type="transmembrane region" description="Helical" evidence="1">
    <location>
        <begin position="212"/>
        <end position="234"/>
    </location>
</feature>
<proteinExistence type="predicted"/>
<dbReference type="PANTHER" id="PTHR42208:SF1">
    <property type="entry name" value="HEAVY METAL TRANSPORTER"/>
    <property type="match status" value="1"/>
</dbReference>
<feature type="transmembrane region" description="Helical" evidence="1">
    <location>
        <begin position="12"/>
        <end position="39"/>
    </location>
</feature>
<evidence type="ECO:0000313" key="4">
    <source>
        <dbReference type="Proteomes" id="UP000014977"/>
    </source>
</evidence>